<dbReference type="CDD" id="cd07302">
    <property type="entry name" value="CHD"/>
    <property type="match status" value="1"/>
</dbReference>
<protein>
    <submittedName>
        <fullName evidence="2">Adenylate/guanylate cyclase domain-containing protein</fullName>
    </submittedName>
</protein>
<organism evidence="2 3">
    <name type="scientific">Bradyrhizobium rifense</name>
    <dbReference type="NCBI Taxonomy" id="515499"/>
    <lineage>
        <taxon>Bacteria</taxon>
        <taxon>Pseudomonadati</taxon>
        <taxon>Pseudomonadota</taxon>
        <taxon>Alphaproteobacteria</taxon>
        <taxon>Hyphomicrobiales</taxon>
        <taxon>Nitrobacteraceae</taxon>
        <taxon>Bradyrhizobium</taxon>
    </lineage>
</organism>
<dbReference type="AlphaFoldDB" id="A0A5D3KK55"/>
<keyword evidence="3" id="KW-1185">Reference proteome</keyword>
<dbReference type="SUPFAM" id="SSF55073">
    <property type="entry name" value="Nucleotide cyclase"/>
    <property type="match status" value="1"/>
</dbReference>
<proteinExistence type="predicted"/>
<comment type="caution">
    <text evidence="2">The sequence shown here is derived from an EMBL/GenBank/DDBJ whole genome shotgun (WGS) entry which is preliminary data.</text>
</comment>
<dbReference type="EMBL" id="VSSS01000023">
    <property type="protein sequence ID" value="TYL95941.1"/>
    <property type="molecule type" value="Genomic_DNA"/>
</dbReference>
<dbReference type="GO" id="GO:0004016">
    <property type="term" value="F:adenylate cyclase activity"/>
    <property type="evidence" value="ECO:0007669"/>
    <property type="project" value="UniProtKB-ARBA"/>
</dbReference>
<dbReference type="Proteomes" id="UP000324758">
    <property type="component" value="Unassembled WGS sequence"/>
</dbReference>
<dbReference type="OrthoDB" id="9807521at2"/>
<dbReference type="Gene3D" id="1.25.40.10">
    <property type="entry name" value="Tetratricopeptide repeat domain"/>
    <property type="match status" value="1"/>
</dbReference>
<dbReference type="Gene3D" id="3.30.70.1230">
    <property type="entry name" value="Nucleotide cyclase"/>
    <property type="match status" value="1"/>
</dbReference>
<dbReference type="InterPro" id="IPR001054">
    <property type="entry name" value="A/G_cyclase"/>
</dbReference>
<evidence type="ECO:0000313" key="2">
    <source>
        <dbReference type="EMBL" id="TYL95941.1"/>
    </source>
</evidence>
<dbReference type="RefSeq" id="WP_148772693.1">
    <property type="nucleotide sequence ID" value="NZ_VSSS01000023.1"/>
</dbReference>
<dbReference type="InterPro" id="IPR011990">
    <property type="entry name" value="TPR-like_helical_dom_sf"/>
</dbReference>
<name>A0A5D3KK55_9BRAD</name>
<evidence type="ECO:0000259" key="1">
    <source>
        <dbReference type="PROSITE" id="PS50125"/>
    </source>
</evidence>
<feature type="domain" description="Guanylate cyclase" evidence="1">
    <location>
        <begin position="20"/>
        <end position="135"/>
    </location>
</feature>
<dbReference type="PANTHER" id="PTHR43081:SF19">
    <property type="entry name" value="PH-SENSITIVE ADENYLATE CYCLASE RV1264"/>
    <property type="match status" value="1"/>
</dbReference>
<dbReference type="PANTHER" id="PTHR43081">
    <property type="entry name" value="ADENYLATE CYCLASE, TERMINAL-DIFFERENTIATION SPECIFIC-RELATED"/>
    <property type="match status" value="1"/>
</dbReference>
<dbReference type="PROSITE" id="PS50125">
    <property type="entry name" value="GUANYLATE_CYCLASE_2"/>
    <property type="match status" value="1"/>
</dbReference>
<dbReference type="InterPro" id="IPR050697">
    <property type="entry name" value="Adenylyl/Guanylyl_Cyclase_3/4"/>
</dbReference>
<dbReference type="GO" id="GO:0035556">
    <property type="term" value="P:intracellular signal transduction"/>
    <property type="evidence" value="ECO:0007669"/>
    <property type="project" value="InterPro"/>
</dbReference>
<gene>
    <name evidence="2" type="ORF">FXB40_13580</name>
</gene>
<evidence type="ECO:0000313" key="3">
    <source>
        <dbReference type="Proteomes" id="UP000324758"/>
    </source>
</evidence>
<dbReference type="Pfam" id="PF00211">
    <property type="entry name" value="Guanylate_cyc"/>
    <property type="match status" value="1"/>
</dbReference>
<accession>A0A5D3KK55</accession>
<dbReference type="SUPFAM" id="SSF81901">
    <property type="entry name" value="HCP-like"/>
    <property type="match status" value="1"/>
</dbReference>
<reference evidence="2 3" key="1">
    <citation type="submission" date="2019-08" db="EMBL/GenBank/DDBJ databases">
        <title>Bradyrhizobium hipponensis sp. nov., a rhizobium isolated from a Lupinus angustifolius root nodule in Tunisia.</title>
        <authorList>
            <person name="Off K."/>
            <person name="Rejili M."/>
            <person name="Mars M."/>
            <person name="Brachmann A."/>
            <person name="Marin M."/>
        </authorList>
    </citation>
    <scope>NUCLEOTIDE SEQUENCE [LARGE SCALE GENOMIC DNA]</scope>
    <source>
        <strain evidence="2 3">CTAW71</strain>
    </source>
</reference>
<sequence length="592" mass="65063">MASAVATLTTSAQVVRRMMAILAADVVDYSRLTEAGEVDTHVRLRALRVQTIDPCVVSYRGAIIKNTGDGFLASFDSAVDAVRCAVELQRELVASESSLPIDRKIRVRIGLNVGEVITESEDIYGNSVNVAARLEQFSPPGGIVISAAVLASVKSTMDVLVEDIGELELKNISQPVHAYSICIPGIDHASRLPRRAKLPSIAVLPFRSPSENPEESYFSEGMVDDIIFTLASVRGLLVISRTSALLYRHEPTDLQKIGQELGVSYVLGGSVRRAGSKLRISAELSHVETGSVIWTDRYDGDLSDLFDLQERIATRIVWSIAPHVREAELKLVMRKRPENMNAYDLLMRAIDLLYRMIPSDFALAGKVLREAIAADDTYATAYAYAALWQVHNINQGWTTNQEADSIAAAKLAAAAVDRDPGDGFALAILAHTKAVLFRDYDNSVRLFDRALEVAPGNAMAWTLSSGVYSYTGQTKSAIKRAEKGMRLSPVDKQSFFYLLFLALAHYVDGTHDEAIVWGQKSAALNPRLCSNLRWLIASLVAVGKTDEARHFARTLLEVNPGFRLSNYEKWCPLQTDLRNELLGRLQSAGLPQ</sequence>
<dbReference type="InterPro" id="IPR029787">
    <property type="entry name" value="Nucleotide_cyclase"/>
</dbReference>
<dbReference type="Gene3D" id="3.40.50.10070">
    <property type="entry name" value="TolB, N-terminal domain"/>
    <property type="match status" value="1"/>
</dbReference>
<dbReference type="GO" id="GO:0006171">
    <property type="term" value="P:cAMP biosynthetic process"/>
    <property type="evidence" value="ECO:0007669"/>
    <property type="project" value="TreeGrafter"/>
</dbReference>